<evidence type="ECO:0000256" key="10">
    <source>
        <dbReference type="ARBA" id="ARBA00023049"/>
    </source>
</evidence>
<keyword evidence="19" id="KW-1185">Reference proteome</keyword>
<comment type="caution">
    <text evidence="18">The sequence shown here is derived from an EMBL/GenBank/DDBJ whole genome shotgun (WGS) entry which is preliminary data.</text>
</comment>
<dbReference type="Pfam" id="PF16187">
    <property type="entry name" value="Peptidase_M16_M"/>
    <property type="match status" value="1"/>
</dbReference>
<accession>A0A4R6PMB2</accession>
<keyword evidence="9" id="KW-0862">Zinc</keyword>
<dbReference type="InterPro" id="IPR011249">
    <property type="entry name" value="Metalloenz_LuxS/M16"/>
</dbReference>
<feature type="domain" description="Peptidase M16 middle/third" evidence="16">
    <location>
        <begin position="382"/>
        <end position="660"/>
    </location>
</feature>
<evidence type="ECO:0000256" key="12">
    <source>
        <dbReference type="ARBA" id="ARBA00031184"/>
    </source>
</evidence>
<dbReference type="Pfam" id="PF00675">
    <property type="entry name" value="Peptidase_M16"/>
    <property type="match status" value="1"/>
</dbReference>
<evidence type="ECO:0000256" key="8">
    <source>
        <dbReference type="ARBA" id="ARBA00022801"/>
    </source>
</evidence>
<dbReference type="InterPro" id="IPR007863">
    <property type="entry name" value="Peptidase_M16_C"/>
</dbReference>
<dbReference type="Pfam" id="PF22456">
    <property type="entry name" value="PqqF-like_C_4"/>
    <property type="match status" value="1"/>
</dbReference>
<gene>
    <name evidence="18" type="ORF">DEU29_10490</name>
</gene>
<dbReference type="Pfam" id="PF05193">
    <property type="entry name" value="Peptidase_M16_C"/>
    <property type="match status" value="1"/>
</dbReference>
<dbReference type="GO" id="GO:0046872">
    <property type="term" value="F:metal ion binding"/>
    <property type="evidence" value="ECO:0007669"/>
    <property type="project" value="UniProtKB-KW"/>
</dbReference>
<reference evidence="18 19" key="1">
    <citation type="submission" date="2019-03" db="EMBL/GenBank/DDBJ databases">
        <title>Freshwater and sediment microbial communities from various areas in North America, analyzing microbe dynamics in response to fracking.</title>
        <authorList>
            <person name="Lamendella R."/>
        </authorList>
    </citation>
    <scope>NUCLEOTIDE SEQUENCE [LARGE SCALE GENOMIC DNA]</scope>
    <source>
        <strain evidence="18 19">18_TX</strain>
    </source>
</reference>
<evidence type="ECO:0000256" key="7">
    <source>
        <dbReference type="ARBA" id="ARBA00022723"/>
    </source>
</evidence>
<feature type="domain" description="Coenzyme PQQ synthesis protein F-like C-terminal lobe" evidence="17">
    <location>
        <begin position="763"/>
        <end position="862"/>
    </location>
</feature>
<evidence type="ECO:0000259" key="14">
    <source>
        <dbReference type="Pfam" id="PF00675"/>
    </source>
</evidence>
<protein>
    <recommendedName>
        <fullName evidence="5">Protease 3</fullName>
        <ecNumber evidence="4">3.4.24.55</ecNumber>
    </recommendedName>
    <alternativeName>
        <fullName evidence="13">Pitrilysin</fullName>
    </alternativeName>
    <alternativeName>
        <fullName evidence="12">Protease III</fullName>
    </alternativeName>
    <alternativeName>
        <fullName evidence="11">Protease pi</fullName>
    </alternativeName>
</protein>
<proteinExistence type="inferred from homology"/>
<evidence type="ECO:0000256" key="1">
    <source>
        <dbReference type="ARBA" id="ARBA00001947"/>
    </source>
</evidence>
<evidence type="ECO:0000256" key="4">
    <source>
        <dbReference type="ARBA" id="ARBA00012449"/>
    </source>
</evidence>
<evidence type="ECO:0000256" key="2">
    <source>
        <dbReference type="ARBA" id="ARBA00002184"/>
    </source>
</evidence>
<dbReference type="SUPFAM" id="SSF63411">
    <property type="entry name" value="LuxS/MPP-like metallohydrolase"/>
    <property type="match status" value="4"/>
</dbReference>
<comment type="function">
    <text evidence="2">Endopeptidase that degrades small peptides of less than 7 kDa, such as glucagon and insulin.</text>
</comment>
<dbReference type="FunFam" id="3.30.830.10:FF:000012">
    <property type="entry name" value="Protease 3"/>
    <property type="match status" value="1"/>
</dbReference>
<feature type="domain" description="Peptidase M16 N-terminal" evidence="14">
    <location>
        <begin position="34"/>
        <end position="167"/>
    </location>
</feature>
<dbReference type="AlphaFoldDB" id="A0A4R6PMB2"/>
<evidence type="ECO:0000259" key="15">
    <source>
        <dbReference type="Pfam" id="PF05193"/>
    </source>
</evidence>
<evidence type="ECO:0000256" key="11">
    <source>
        <dbReference type="ARBA" id="ARBA00029597"/>
    </source>
</evidence>
<dbReference type="Gene3D" id="3.30.830.10">
    <property type="entry name" value="Metalloenzyme, LuxS/M16 peptidase-like"/>
    <property type="match status" value="4"/>
</dbReference>
<evidence type="ECO:0000259" key="17">
    <source>
        <dbReference type="Pfam" id="PF22456"/>
    </source>
</evidence>
<dbReference type="InterPro" id="IPR011765">
    <property type="entry name" value="Pept_M16_N"/>
</dbReference>
<name>A0A4R6PMB2_9GAMM</name>
<sequence length="914" mass="103381">MASSSTVDEVVHIVRSPRDKRDYRAITLNNGLRALLVHAPDSHKAAAAFAVNAGHFDDPVHTQGLAHFLEHLLFLGNEKYPSPSAFSDFLNAYGGQQNAWTGTEYANYYFDCHAHALERALDYFSAMFKQPLFAQEWIDKELQSIESEFRLKQQDELRRLYQVHKTTSNPEHPFCKFSVGNLTTLKDDDNGTLADKLRQFFNQHYTADNASLVIAGPQSLDALAELADNHFNDIAGCGDNRPSQRKVVEVPLYLPEQLGVKLQVKPVKPARRLIITLPLPAIDDDYAHKTTSFIAHLLGYEGPNSLYACLRKKGYINSLSAGGGISGSNFKDFNINIQLTETGEQNLISVAQWVFSYLNLIQQHGIEDWRYAERRVNSELSFNYQEATPVGELVSQLAINAHHYPVADTVYGDYRMDCLNNIRATELLNLMRPERARITLVSSDANTDQETALYQTPFSIRPLKNDELTQLNQQPADFSAQLPGRNRFISDHSQPYPLEVADKKLPTALVSNEALDLWHLQDPDFRVPKGHIYLNLQAPAVTASAENFGCSRIWAELMIDALNEDLYDAEVAGLHFNIYPTQTGITIHTTGLSAGQLPLLSYLMRQAWSVRFERQRWQAVSQQLINNWRSAHQHQPLNMLFSELNLALQQGLFRLSDMAAACSPLSYTHFARTVSTLFDSLHISAFIHGDWQRQHADQLHTLIHANTPLKSVSVKPQRQQIKRLVQAASPQVITVPTEHDDHAALCYFQGPSDSPSDQVAMMLLQQLIHQFVFDQLRTQRQLGYMAGSQYFGLQRIPGIIIFVQSPSTQPSDLQTHILDVTRAAADKLNTLSLKEWSHTKSVLEQQLAVDDRSLRVRSQRLWGAIQLGDTRFDRAKQLRAALANWQLDEWLSYVNRLLFEQPASLQLQTRAIGR</sequence>
<comment type="similarity">
    <text evidence="3">Belongs to the peptidase M16 family.</text>
</comment>
<dbReference type="EC" id="3.4.24.55" evidence="4"/>
<dbReference type="InterPro" id="IPR054734">
    <property type="entry name" value="PqqF-like_C_4"/>
</dbReference>
<evidence type="ECO:0000256" key="6">
    <source>
        <dbReference type="ARBA" id="ARBA00022670"/>
    </source>
</evidence>
<dbReference type="PANTHER" id="PTHR43690">
    <property type="entry name" value="NARDILYSIN"/>
    <property type="match status" value="1"/>
</dbReference>
<evidence type="ECO:0000313" key="18">
    <source>
        <dbReference type="EMBL" id="TDP38986.1"/>
    </source>
</evidence>
<evidence type="ECO:0000313" key="19">
    <source>
        <dbReference type="Proteomes" id="UP000295531"/>
    </source>
</evidence>
<keyword evidence="8" id="KW-0378">Hydrolase</keyword>
<dbReference type="InterPro" id="IPR032632">
    <property type="entry name" value="Peptidase_M16_M"/>
</dbReference>
<keyword evidence="6" id="KW-0645">Protease</keyword>
<dbReference type="GO" id="GO:0006508">
    <property type="term" value="P:proteolysis"/>
    <property type="evidence" value="ECO:0007669"/>
    <property type="project" value="UniProtKB-KW"/>
</dbReference>
<evidence type="ECO:0000256" key="3">
    <source>
        <dbReference type="ARBA" id="ARBA00007261"/>
    </source>
</evidence>
<evidence type="ECO:0000256" key="5">
    <source>
        <dbReference type="ARBA" id="ARBA00017565"/>
    </source>
</evidence>
<feature type="domain" description="Peptidase M16 C-terminal" evidence="15">
    <location>
        <begin position="194"/>
        <end position="372"/>
    </location>
</feature>
<dbReference type="FunFam" id="3.30.830.10:FF:000005">
    <property type="entry name" value="nardilysin isoform X1"/>
    <property type="match status" value="1"/>
</dbReference>
<evidence type="ECO:0000256" key="9">
    <source>
        <dbReference type="ARBA" id="ARBA00022833"/>
    </source>
</evidence>
<dbReference type="RefSeq" id="WP_133539092.1">
    <property type="nucleotide sequence ID" value="NZ_SNXI01000004.1"/>
</dbReference>
<comment type="cofactor">
    <cofactor evidence="1">
        <name>Zn(2+)</name>
        <dbReference type="ChEBI" id="CHEBI:29105"/>
    </cofactor>
</comment>
<evidence type="ECO:0000259" key="16">
    <source>
        <dbReference type="Pfam" id="PF16187"/>
    </source>
</evidence>
<dbReference type="OrthoDB" id="9811314at2"/>
<evidence type="ECO:0000256" key="13">
    <source>
        <dbReference type="ARBA" id="ARBA00033450"/>
    </source>
</evidence>
<dbReference type="PANTHER" id="PTHR43690:SF18">
    <property type="entry name" value="INSULIN-DEGRADING ENZYME-RELATED"/>
    <property type="match status" value="1"/>
</dbReference>
<dbReference type="GO" id="GO:0004222">
    <property type="term" value="F:metalloendopeptidase activity"/>
    <property type="evidence" value="ECO:0007669"/>
    <property type="project" value="UniProtKB-EC"/>
</dbReference>
<keyword evidence="7" id="KW-0479">Metal-binding</keyword>
<dbReference type="EMBL" id="SNXI01000004">
    <property type="protein sequence ID" value="TDP38986.1"/>
    <property type="molecule type" value="Genomic_DNA"/>
</dbReference>
<dbReference type="Proteomes" id="UP000295531">
    <property type="component" value="Unassembled WGS sequence"/>
</dbReference>
<organism evidence="18 19">
    <name type="scientific">Idiomarina aquatica</name>
    <dbReference type="NCBI Taxonomy" id="1327752"/>
    <lineage>
        <taxon>Bacteria</taxon>
        <taxon>Pseudomonadati</taxon>
        <taxon>Pseudomonadota</taxon>
        <taxon>Gammaproteobacteria</taxon>
        <taxon>Alteromonadales</taxon>
        <taxon>Idiomarinaceae</taxon>
        <taxon>Idiomarina</taxon>
    </lineage>
</organism>
<dbReference type="InterPro" id="IPR050626">
    <property type="entry name" value="Peptidase_M16"/>
</dbReference>
<keyword evidence="10" id="KW-0482">Metalloprotease</keyword>